<name>A0A4Z2G5D4_9TELE</name>
<feature type="region of interest" description="Disordered" evidence="1">
    <location>
        <begin position="1"/>
        <end position="29"/>
    </location>
</feature>
<evidence type="ECO:0000313" key="3">
    <source>
        <dbReference type="Proteomes" id="UP000314294"/>
    </source>
</evidence>
<dbReference type="EMBL" id="SRLO01000716">
    <property type="protein sequence ID" value="TNN47994.1"/>
    <property type="molecule type" value="Genomic_DNA"/>
</dbReference>
<evidence type="ECO:0000256" key="1">
    <source>
        <dbReference type="SAM" id="MobiDB-lite"/>
    </source>
</evidence>
<accession>A0A4Z2G5D4</accession>
<organism evidence="2 3">
    <name type="scientific">Liparis tanakae</name>
    <name type="common">Tanaka's snailfish</name>
    <dbReference type="NCBI Taxonomy" id="230148"/>
    <lineage>
        <taxon>Eukaryota</taxon>
        <taxon>Metazoa</taxon>
        <taxon>Chordata</taxon>
        <taxon>Craniata</taxon>
        <taxon>Vertebrata</taxon>
        <taxon>Euteleostomi</taxon>
        <taxon>Actinopterygii</taxon>
        <taxon>Neopterygii</taxon>
        <taxon>Teleostei</taxon>
        <taxon>Neoteleostei</taxon>
        <taxon>Acanthomorphata</taxon>
        <taxon>Eupercaria</taxon>
        <taxon>Perciformes</taxon>
        <taxon>Cottioidei</taxon>
        <taxon>Cottales</taxon>
        <taxon>Liparidae</taxon>
        <taxon>Liparis</taxon>
    </lineage>
</organism>
<evidence type="ECO:0000313" key="2">
    <source>
        <dbReference type="EMBL" id="TNN47994.1"/>
    </source>
</evidence>
<sequence>MGSYHCSSTTLASRPQHRNAQPCGTLSAAGDTAGEVRRNEVCQVVTQRGSVNKHLVKTSISSSSATGQDLCFSGSRNFSSRSRVSSRFRFCRVKNTFCGGGDEVERRHGRQRVETGTSCLYVHIQD</sequence>
<dbReference type="AlphaFoldDB" id="A0A4Z2G5D4"/>
<comment type="caution">
    <text evidence="2">The sequence shown here is derived from an EMBL/GenBank/DDBJ whole genome shotgun (WGS) entry which is preliminary data.</text>
</comment>
<keyword evidence="3" id="KW-1185">Reference proteome</keyword>
<protein>
    <submittedName>
        <fullName evidence="2">Uncharacterized protein</fullName>
    </submittedName>
</protein>
<gene>
    <name evidence="2" type="ORF">EYF80_041817</name>
</gene>
<dbReference type="Proteomes" id="UP000314294">
    <property type="component" value="Unassembled WGS sequence"/>
</dbReference>
<feature type="compositionally biased region" description="Polar residues" evidence="1">
    <location>
        <begin position="1"/>
        <end position="24"/>
    </location>
</feature>
<proteinExistence type="predicted"/>
<reference evidence="2 3" key="1">
    <citation type="submission" date="2019-03" db="EMBL/GenBank/DDBJ databases">
        <title>First draft genome of Liparis tanakae, snailfish: a comprehensive survey of snailfish specific genes.</title>
        <authorList>
            <person name="Kim W."/>
            <person name="Song I."/>
            <person name="Jeong J.-H."/>
            <person name="Kim D."/>
            <person name="Kim S."/>
            <person name="Ryu S."/>
            <person name="Song J.Y."/>
            <person name="Lee S.K."/>
        </authorList>
    </citation>
    <scope>NUCLEOTIDE SEQUENCE [LARGE SCALE GENOMIC DNA]</scope>
    <source>
        <tissue evidence="2">Muscle</tissue>
    </source>
</reference>